<gene>
    <name evidence="4" type="ORF">MOX91_00750</name>
</gene>
<dbReference type="EMBL" id="JALBUT010000001">
    <property type="protein sequence ID" value="MDX8414715.1"/>
    <property type="molecule type" value="Genomic_DNA"/>
</dbReference>
<keyword evidence="5" id="KW-1185">Reference proteome</keyword>
<evidence type="ECO:0000259" key="3">
    <source>
        <dbReference type="Pfam" id="PF25087"/>
    </source>
</evidence>
<proteinExistence type="inferred from homology"/>
<feature type="domain" description="PglD N-terminal" evidence="2">
    <location>
        <begin position="3"/>
        <end position="79"/>
    </location>
</feature>
<evidence type="ECO:0000259" key="2">
    <source>
        <dbReference type="Pfam" id="PF17836"/>
    </source>
</evidence>
<dbReference type="PANTHER" id="PTHR43300">
    <property type="entry name" value="ACETYLTRANSFERASE"/>
    <property type="match status" value="1"/>
</dbReference>
<dbReference type="InterPro" id="IPR056729">
    <property type="entry name" value="GMPPB_C"/>
</dbReference>
<dbReference type="RefSeq" id="WP_370396165.1">
    <property type="nucleotide sequence ID" value="NZ_JALBUT010000001.1"/>
</dbReference>
<name>A0ABU4WGK1_9BACT</name>
<sequence length="206" mass="21786">MKKFVIAGAGGFGREVYSYMLNAKSPESIRGFIDDNPNALEGFGICHKIISDFASYEPLEGDTVIFAVANPKIKKNIADILKSKGAKFGTFIHQSSVLGLNVKISEGAVIAPFCVIDSNVEIGSFASINTSVKISSGAKAGDFCTISSQCVVGENATLKDGAFMASSSILESGMTMFENSTLGINSHADKDVEKSRCAFGNPAEYL</sequence>
<comment type="caution">
    <text evidence="4">The sequence shown here is derived from an EMBL/GenBank/DDBJ whole genome shotgun (WGS) entry which is preliminary data.</text>
</comment>
<feature type="domain" description="Mannose-1-phosphate guanyltransferase C-terminal" evidence="3">
    <location>
        <begin position="90"/>
        <end position="170"/>
    </location>
</feature>
<dbReference type="SUPFAM" id="SSF51161">
    <property type="entry name" value="Trimeric LpxA-like enzymes"/>
    <property type="match status" value="1"/>
</dbReference>
<reference evidence="4 5" key="1">
    <citation type="submission" date="2022-03" db="EMBL/GenBank/DDBJ databases">
        <title>Novel taxa within the pig intestine.</title>
        <authorList>
            <person name="Wylensek D."/>
            <person name="Bishof K."/>
            <person name="Afrizal A."/>
            <person name="Clavel T."/>
        </authorList>
    </citation>
    <scope>NUCLEOTIDE SEQUENCE [LARGE SCALE GENOMIC DNA]</scope>
    <source>
        <strain evidence="4 5">CLA-KB-P66</strain>
    </source>
</reference>
<evidence type="ECO:0000313" key="5">
    <source>
        <dbReference type="Proteomes" id="UP001275932"/>
    </source>
</evidence>
<accession>A0ABU4WGK1</accession>
<dbReference type="Pfam" id="PF25087">
    <property type="entry name" value="GMPPB_C"/>
    <property type="match status" value="1"/>
</dbReference>
<organism evidence="4 5">
    <name type="scientific">Intestinicryptomonas porci</name>
    <dbReference type="NCBI Taxonomy" id="2926320"/>
    <lineage>
        <taxon>Bacteria</taxon>
        <taxon>Pseudomonadati</taxon>
        <taxon>Verrucomicrobiota</taxon>
        <taxon>Opitutia</taxon>
        <taxon>Opitutales</taxon>
        <taxon>Intestinicryptomonaceae</taxon>
        <taxon>Intestinicryptomonas</taxon>
    </lineage>
</organism>
<protein>
    <recommendedName>
        <fullName evidence="6">PglD N-terminal domain-containing protein</fullName>
    </recommendedName>
</protein>
<dbReference type="Gene3D" id="2.160.10.10">
    <property type="entry name" value="Hexapeptide repeat proteins"/>
    <property type="match status" value="1"/>
</dbReference>
<dbReference type="InterPro" id="IPR041561">
    <property type="entry name" value="PglD_N"/>
</dbReference>
<dbReference type="InterPro" id="IPR011004">
    <property type="entry name" value="Trimer_LpxA-like_sf"/>
</dbReference>
<evidence type="ECO:0000256" key="1">
    <source>
        <dbReference type="ARBA" id="ARBA00007274"/>
    </source>
</evidence>
<dbReference type="Gene3D" id="3.40.50.20">
    <property type="match status" value="1"/>
</dbReference>
<evidence type="ECO:0000313" key="4">
    <source>
        <dbReference type="EMBL" id="MDX8414715.1"/>
    </source>
</evidence>
<dbReference type="Proteomes" id="UP001275932">
    <property type="component" value="Unassembled WGS sequence"/>
</dbReference>
<dbReference type="InterPro" id="IPR050179">
    <property type="entry name" value="Trans_hexapeptide_repeat"/>
</dbReference>
<evidence type="ECO:0008006" key="6">
    <source>
        <dbReference type="Google" id="ProtNLM"/>
    </source>
</evidence>
<comment type="similarity">
    <text evidence="1">Belongs to the transferase hexapeptide repeat family.</text>
</comment>
<dbReference type="Pfam" id="PF17836">
    <property type="entry name" value="PglD_N"/>
    <property type="match status" value="1"/>
</dbReference>